<evidence type="ECO:0000313" key="3">
    <source>
        <dbReference type="Proteomes" id="UP000709295"/>
    </source>
</evidence>
<keyword evidence="3" id="KW-1185">Reference proteome</keyword>
<evidence type="ECO:0000256" key="1">
    <source>
        <dbReference type="SAM" id="MobiDB-lite"/>
    </source>
</evidence>
<dbReference type="PANTHER" id="PTHR40866">
    <property type="entry name" value="BED-TYPE DOMAIN-CONTAINING PROTEIN"/>
    <property type="match status" value="1"/>
</dbReference>
<dbReference type="AlphaFoldDB" id="A0A8J5J703"/>
<organism evidence="2 3">
    <name type="scientific">Phytophthora aleatoria</name>
    <dbReference type="NCBI Taxonomy" id="2496075"/>
    <lineage>
        <taxon>Eukaryota</taxon>
        <taxon>Sar</taxon>
        <taxon>Stramenopiles</taxon>
        <taxon>Oomycota</taxon>
        <taxon>Peronosporomycetes</taxon>
        <taxon>Peronosporales</taxon>
        <taxon>Peronosporaceae</taxon>
        <taxon>Phytophthora</taxon>
    </lineage>
</organism>
<dbReference type="EMBL" id="JAENGY010000022">
    <property type="protein sequence ID" value="KAG6976751.1"/>
    <property type="molecule type" value="Genomic_DNA"/>
</dbReference>
<feature type="region of interest" description="Disordered" evidence="1">
    <location>
        <begin position="165"/>
        <end position="195"/>
    </location>
</feature>
<protein>
    <submittedName>
        <fullName evidence="2">Uncharacterized protein</fullName>
    </submittedName>
</protein>
<gene>
    <name evidence="2" type="ORF">JG688_00001008</name>
</gene>
<sequence>YCETKRNQLPSSCYANLISHLKDKHQVYIEDNKASQRRQAGSLSAHGFVISTAVNMYHWMEWVVARNMPLCEVDGPLTRAMSKLKPICSKTLKVHLSATVTTVEKKIAAEMTDAGPFGIMFDGWSCNLEHYVALFAVFWYGGERKQVINDERLSANERKAVRRFEKTTATSAAGTKRKEREDDVEQGGKKKKKEDFASSILKEKKKSTTQATASLYSKLLFKLPPTGS</sequence>
<feature type="non-terminal residue" evidence="2">
    <location>
        <position position="1"/>
    </location>
</feature>
<proteinExistence type="predicted"/>
<comment type="caution">
    <text evidence="2">The sequence shown here is derived from an EMBL/GenBank/DDBJ whole genome shotgun (WGS) entry which is preliminary data.</text>
</comment>
<accession>A0A8J5J703</accession>
<name>A0A8J5J703_9STRA</name>
<dbReference type="Proteomes" id="UP000709295">
    <property type="component" value="Unassembled WGS sequence"/>
</dbReference>
<dbReference type="PANTHER" id="PTHR40866:SF1">
    <property type="entry name" value="BED-TYPE DOMAIN-CONTAINING PROTEIN"/>
    <property type="match status" value="1"/>
</dbReference>
<evidence type="ECO:0000313" key="2">
    <source>
        <dbReference type="EMBL" id="KAG6976751.1"/>
    </source>
</evidence>
<reference evidence="2" key="1">
    <citation type="submission" date="2021-01" db="EMBL/GenBank/DDBJ databases">
        <title>Phytophthora aleatoria, a newly-described species from Pinus radiata is distinct from Phytophthora cactorum isolates based on comparative genomics.</title>
        <authorList>
            <person name="Mcdougal R."/>
            <person name="Panda P."/>
            <person name="Williams N."/>
            <person name="Studholme D.J."/>
        </authorList>
    </citation>
    <scope>NUCLEOTIDE SEQUENCE</scope>
    <source>
        <strain evidence="2">NZFS 4037</strain>
    </source>
</reference>